<evidence type="ECO:0000313" key="2">
    <source>
        <dbReference type="Proteomes" id="UP000828941"/>
    </source>
</evidence>
<reference evidence="1 2" key="1">
    <citation type="journal article" date="2022" name="DNA Res.">
        <title>Chromosomal-level genome assembly of the orchid tree Bauhinia variegata (Leguminosae; Cercidoideae) supports the allotetraploid origin hypothesis of Bauhinia.</title>
        <authorList>
            <person name="Zhong Y."/>
            <person name="Chen Y."/>
            <person name="Zheng D."/>
            <person name="Pang J."/>
            <person name="Liu Y."/>
            <person name="Luo S."/>
            <person name="Meng S."/>
            <person name="Qian L."/>
            <person name="Wei D."/>
            <person name="Dai S."/>
            <person name="Zhou R."/>
        </authorList>
    </citation>
    <scope>NUCLEOTIDE SEQUENCE [LARGE SCALE GENOMIC DNA]</scope>
    <source>
        <strain evidence="1">BV-YZ2020</strain>
    </source>
</reference>
<proteinExistence type="predicted"/>
<protein>
    <submittedName>
        <fullName evidence="1">Uncharacterized protein</fullName>
    </submittedName>
</protein>
<dbReference type="EMBL" id="CM039433">
    <property type="protein sequence ID" value="KAI4327531.1"/>
    <property type="molecule type" value="Genomic_DNA"/>
</dbReference>
<gene>
    <name evidence="1" type="ORF">L6164_019980</name>
</gene>
<accession>A0ACB9MU22</accession>
<comment type="caution">
    <text evidence="1">The sequence shown here is derived from an EMBL/GenBank/DDBJ whole genome shotgun (WGS) entry which is preliminary data.</text>
</comment>
<evidence type="ECO:0000313" key="1">
    <source>
        <dbReference type="EMBL" id="KAI4327531.1"/>
    </source>
</evidence>
<dbReference type="Proteomes" id="UP000828941">
    <property type="component" value="Chromosome 8"/>
</dbReference>
<sequence length="123" mass="13632">MGVAASSHSQSRMDKRDRDVTRRPAAQGSFRRPSTIMVIDLEGRIKEFKQAIEAKLIISQNPNCFLCNSESMYIGTSIPRVPDEEVLRPGQIYFLIPLSQANKPLSLPALCDLAIKASSALTR</sequence>
<keyword evidence="2" id="KW-1185">Reference proteome</keyword>
<name>A0ACB9MU22_BAUVA</name>
<organism evidence="1 2">
    <name type="scientific">Bauhinia variegata</name>
    <name type="common">Purple orchid tree</name>
    <name type="synonym">Phanera variegata</name>
    <dbReference type="NCBI Taxonomy" id="167791"/>
    <lineage>
        <taxon>Eukaryota</taxon>
        <taxon>Viridiplantae</taxon>
        <taxon>Streptophyta</taxon>
        <taxon>Embryophyta</taxon>
        <taxon>Tracheophyta</taxon>
        <taxon>Spermatophyta</taxon>
        <taxon>Magnoliopsida</taxon>
        <taxon>eudicotyledons</taxon>
        <taxon>Gunneridae</taxon>
        <taxon>Pentapetalae</taxon>
        <taxon>rosids</taxon>
        <taxon>fabids</taxon>
        <taxon>Fabales</taxon>
        <taxon>Fabaceae</taxon>
        <taxon>Cercidoideae</taxon>
        <taxon>Cercideae</taxon>
        <taxon>Bauhiniinae</taxon>
        <taxon>Bauhinia</taxon>
    </lineage>
</organism>